<evidence type="ECO:0000259" key="6">
    <source>
        <dbReference type="Pfam" id="PF02826"/>
    </source>
</evidence>
<dbReference type="FunFam" id="3.40.50.720:FF:000203">
    <property type="entry name" value="D-3-phosphoglycerate dehydrogenase (SerA)"/>
    <property type="match status" value="1"/>
</dbReference>
<dbReference type="PANTHER" id="PTHR42789">
    <property type="entry name" value="D-ISOMER SPECIFIC 2-HYDROXYACID DEHYDROGENASE FAMILY PROTEIN (AFU_ORTHOLOGUE AFUA_6G10090)"/>
    <property type="match status" value="1"/>
</dbReference>
<dbReference type="PROSITE" id="PS00671">
    <property type="entry name" value="D_2_HYDROXYACID_DH_3"/>
    <property type="match status" value="1"/>
</dbReference>
<evidence type="ECO:0000256" key="4">
    <source>
        <dbReference type="RuleBase" id="RU003719"/>
    </source>
</evidence>
<evidence type="ECO:0000256" key="2">
    <source>
        <dbReference type="ARBA" id="ARBA00023002"/>
    </source>
</evidence>
<dbReference type="SUPFAM" id="SSF51735">
    <property type="entry name" value="NAD(P)-binding Rossmann-fold domains"/>
    <property type="match status" value="1"/>
</dbReference>
<dbReference type="EMBL" id="PISD01000019">
    <property type="protein sequence ID" value="PKG29139.1"/>
    <property type="molecule type" value="Genomic_DNA"/>
</dbReference>
<protein>
    <submittedName>
        <fullName evidence="7">Glycerate dehydrogenase</fullName>
    </submittedName>
</protein>
<dbReference type="InterPro" id="IPR006139">
    <property type="entry name" value="D-isomer_2_OHA_DH_cat_dom"/>
</dbReference>
<comment type="similarity">
    <text evidence="1 4">Belongs to the D-isomer specific 2-hydroxyacid dehydrogenase family.</text>
</comment>
<organism evidence="7 8">
    <name type="scientific">Cytobacillus horneckiae</name>
    <dbReference type="NCBI Taxonomy" id="549687"/>
    <lineage>
        <taxon>Bacteria</taxon>
        <taxon>Bacillati</taxon>
        <taxon>Bacillota</taxon>
        <taxon>Bacilli</taxon>
        <taxon>Bacillales</taxon>
        <taxon>Bacillaceae</taxon>
        <taxon>Cytobacillus</taxon>
    </lineage>
</organism>
<dbReference type="Proteomes" id="UP000233343">
    <property type="component" value="Unassembled WGS sequence"/>
</dbReference>
<dbReference type="SUPFAM" id="SSF52283">
    <property type="entry name" value="Formate/glycerate dehydrogenase catalytic domain-like"/>
    <property type="match status" value="1"/>
</dbReference>
<evidence type="ECO:0000313" key="8">
    <source>
        <dbReference type="Proteomes" id="UP000233343"/>
    </source>
</evidence>
<dbReference type="PANTHER" id="PTHR42789:SF1">
    <property type="entry name" value="D-ISOMER SPECIFIC 2-HYDROXYACID DEHYDROGENASE FAMILY PROTEIN (AFU_ORTHOLOGUE AFUA_6G10090)"/>
    <property type="match status" value="1"/>
</dbReference>
<dbReference type="InterPro" id="IPR006140">
    <property type="entry name" value="D-isomer_DH_NAD-bd"/>
</dbReference>
<dbReference type="RefSeq" id="WP_066198603.1">
    <property type="nucleotide sequence ID" value="NZ_JAFDQP010000004.1"/>
</dbReference>
<feature type="domain" description="D-isomer specific 2-hydroxyacid dehydrogenase catalytic" evidence="5">
    <location>
        <begin position="21"/>
        <end position="314"/>
    </location>
</feature>
<dbReference type="InterPro" id="IPR050857">
    <property type="entry name" value="D-2-hydroxyacid_DH"/>
</dbReference>
<dbReference type="GO" id="GO:0016616">
    <property type="term" value="F:oxidoreductase activity, acting on the CH-OH group of donors, NAD or NADP as acceptor"/>
    <property type="evidence" value="ECO:0007669"/>
    <property type="project" value="InterPro"/>
</dbReference>
<keyword evidence="8" id="KW-1185">Reference proteome</keyword>
<dbReference type="AlphaFoldDB" id="A0A2N0ZHZ0"/>
<sequence length="316" mass="35210">MKVLYLIRDPFIEEYPQLINEAKQLNAEVKFVNSDNGIDKQELLNEVRDVDIIVVAIVKIDKEVIDSAPNLKYIIKFGAGYDNIDVAYAHQKGIKVSNAPGQNAESAADLGFALMLTAARNIPQKDAEIKRSHWELSMGSEVYHKRLGIIGFGSIGQALAKRAQGFDMKISAYGNYKDYDAAKKFGVEFVELKQLLASSDYIVLSTSLKNHNRHLINKETISLMKPNVFVINISRGGLINEEDLVKALKEKRIKGAALDVFQEEPSFSELSKLKNVIATPHIGGATFEAVARINKITIKNIQRFLTDEPLEFVVSS</sequence>
<keyword evidence="3" id="KW-0520">NAD</keyword>
<evidence type="ECO:0000259" key="5">
    <source>
        <dbReference type="Pfam" id="PF00389"/>
    </source>
</evidence>
<dbReference type="GO" id="GO:0051287">
    <property type="term" value="F:NAD binding"/>
    <property type="evidence" value="ECO:0007669"/>
    <property type="project" value="InterPro"/>
</dbReference>
<evidence type="ECO:0000256" key="1">
    <source>
        <dbReference type="ARBA" id="ARBA00005854"/>
    </source>
</evidence>
<dbReference type="CDD" id="cd12172">
    <property type="entry name" value="PGDH_like_2"/>
    <property type="match status" value="1"/>
</dbReference>
<evidence type="ECO:0000313" key="7">
    <source>
        <dbReference type="EMBL" id="PKG29139.1"/>
    </source>
</evidence>
<reference evidence="7 8" key="1">
    <citation type="journal article" date="2010" name="Int. J. Syst. Evol. Microbiol.">
        <title>Bacillus horneckiae sp. nov., isolated from a spacecraft-assembly clean room.</title>
        <authorList>
            <person name="Vaishampayan P."/>
            <person name="Probst A."/>
            <person name="Krishnamurthi S."/>
            <person name="Ghosh S."/>
            <person name="Osman S."/>
            <person name="McDowall A."/>
            <person name="Ruckmani A."/>
            <person name="Mayilraj S."/>
            <person name="Venkateswaran K."/>
        </authorList>
    </citation>
    <scope>NUCLEOTIDE SEQUENCE [LARGE SCALE GENOMIC DNA]</scope>
    <source>
        <strain evidence="8">1PO1SC</strain>
    </source>
</reference>
<accession>A0A2N0ZHZ0</accession>
<proteinExistence type="inferred from homology"/>
<feature type="domain" description="D-isomer specific 2-hydroxyacid dehydrogenase NAD-binding" evidence="6">
    <location>
        <begin position="112"/>
        <end position="283"/>
    </location>
</feature>
<dbReference type="Pfam" id="PF02826">
    <property type="entry name" value="2-Hacid_dh_C"/>
    <property type="match status" value="1"/>
</dbReference>
<evidence type="ECO:0000256" key="3">
    <source>
        <dbReference type="ARBA" id="ARBA00023027"/>
    </source>
</evidence>
<comment type="caution">
    <text evidence="7">The sequence shown here is derived from an EMBL/GenBank/DDBJ whole genome shotgun (WGS) entry which is preliminary data.</text>
</comment>
<dbReference type="Pfam" id="PF00389">
    <property type="entry name" value="2-Hacid_dh"/>
    <property type="match status" value="1"/>
</dbReference>
<dbReference type="Gene3D" id="3.40.50.720">
    <property type="entry name" value="NAD(P)-binding Rossmann-like Domain"/>
    <property type="match status" value="2"/>
</dbReference>
<name>A0A2N0ZHZ0_9BACI</name>
<dbReference type="InterPro" id="IPR029753">
    <property type="entry name" value="D-isomer_DH_CS"/>
</dbReference>
<dbReference type="InterPro" id="IPR036291">
    <property type="entry name" value="NAD(P)-bd_dom_sf"/>
</dbReference>
<gene>
    <name evidence="7" type="ORF">CWS20_10285</name>
</gene>
<keyword evidence="2 4" id="KW-0560">Oxidoreductase</keyword>